<reference evidence="3 4" key="1">
    <citation type="submission" date="2016-10" db="EMBL/GenBank/DDBJ databases">
        <authorList>
            <person name="de Groot N.N."/>
        </authorList>
    </citation>
    <scope>NUCLEOTIDE SEQUENCE [LARGE SCALE GENOMIC DNA]</scope>
    <source>
        <strain evidence="3 4">DSM 12271</strain>
    </source>
</reference>
<feature type="binding site" evidence="2">
    <location>
        <position position="44"/>
    </location>
    <ligand>
        <name>substrate</name>
    </ligand>
</feature>
<dbReference type="EC" id="2.5.1.-" evidence="2"/>
<dbReference type="EMBL" id="FOKI01000005">
    <property type="protein sequence ID" value="SFA89835.1"/>
    <property type="molecule type" value="Genomic_DNA"/>
</dbReference>
<accession>A0A1I0WM28</accession>
<feature type="active site" description="Proton acceptor" evidence="2">
    <location>
        <position position="79"/>
    </location>
</feature>
<evidence type="ECO:0000256" key="1">
    <source>
        <dbReference type="ARBA" id="ARBA00022679"/>
    </source>
</evidence>
<name>A0A1I0WM28_9CLOT</name>
<proteinExistence type="inferred from homology"/>
<feature type="binding site" evidence="2">
    <location>
        <position position="36"/>
    </location>
    <ligand>
        <name>substrate</name>
    </ligand>
</feature>
<feature type="binding site" evidence="2">
    <location>
        <position position="82"/>
    </location>
    <ligand>
        <name>substrate</name>
    </ligand>
</feature>
<feature type="binding site" evidence="2">
    <location>
        <position position="218"/>
    </location>
    <ligand>
        <name>Mg(2+)</name>
        <dbReference type="ChEBI" id="CHEBI:18420"/>
    </ligand>
</feature>
<feature type="binding site" evidence="2">
    <location>
        <position position="199"/>
    </location>
    <ligand>
        <name>substrate</name>
    </ligand>
</feature>
<dbReference type="NCBIfam" id="TIGR00055">
    <property type="entry name" value="uppS"/>
    <property type="match status" value="1"/>
</dbReference>
<dbReference type="PANTHER" id="PTHR10291:SF0">
    <property type="entry name" value="DEHYDRODOLICHYL DIPHOSPHATE SYNTHASE 2"/>
    <property type="match status" value="1"/>
</dbReference>
<comment type="similarity">
    <text evidence="2">Belongs to the UPP synthase family.</text>
</comment>
<feature type="binding site" evidence="2">
    <location>
        <begin position="32"/>
        <end position="35"/>
    </location>
    <ligand>
        <name>substrate</name>
    </ligand>
</feature>
<dbReference type="Pfam" id="PF01255">
    <property type="entry name" value="Prenyltransf"/>
    <property type="match status" value="1"/>
</dbReference>
<dbReference type="SUPFAM" id="SSF64005">
    <property type="entry name" value="Undecaprenyl diphosphate synthase"/>
    <property type="match status" value="1"/>
</dbReference>
<comment type="subunit">
    <text evidence="2">Homodimer.</text>
</comment>
<dbReference type="FunFam" id="3.40.1180.10:FF:000001">
    <property type="entry name" value="(2E,6E)-farnesyl-diphosphate-specific ditrans,polycis-undecaprenyl-diphosphate synthase"/>
    <property type="match status" value="1"/>
</dbReference>
<dbReference type="GO" id="GO:0030145">
    <property type="term" value="F:manganese ion binding"/>
    <property type="evidence" value="ECO:0007669"/>
    <property type="project" value="TreeGrafter"/>
</dbReference>
<comment type="cofactor">
    <cofactor evidence="2">
        <name>Mg(2+)</name>
        <dbReference type="ChEBI" id="CHEBI:18420"/>
    </cofactor>
    <text evidence="2">Binds 2 magnesium ions per subunit.</text>
</comment>
<dbReference type="InterPro" id="IPR001441">
    <property type="entry name" value="UPP_synth-like"/>
</dbReference>
<keyword evidence="1 2" id="KW-0808">Transferase</keyword>
<feature type="binding site" evidence="2">
    <location>
        <position position="31"/>
    </location>
    <ligand>
        <name>Mg(2+)</name>
        <dbReference type="ChEBI" id="CHEBI:18420"/>
    </ligand>
</feature>
<comment type="function">
    <text evidence="2">Catalyzes the condensation of isopentenyl diphosphate (IPP) with allylic pyrophosphates generating different type of terpenoids.</text>
</comment>
<dbReference type="GO" id="GO:0016094">
    <property type="term" value="P:polyprenol biosynthetic process"/>
    <property type="evidence" value="ECO:0007669"/>
    <property type="project" value="TreeGrafter"/>
</dbReference>
<evidence type="ECO:0000256" key="2">
    <source>
        <dbReference type="HAMAP-Rule" id="MF_01139"/>
    </source>
</evidence>
<dbReference type="CDD" id="cd00475">
    <property type="entry name" value="Cis_IPPS"/>
    <property type="match status" value="1"/>
</dbReference>
<feature type="binding site" evidence="2">
    <location>
        <position position="48"/>
    </location>
    <ligand>
        <name>substrate</name>
    </ligand>
</feature>
<dbReference type="GO" id="GO:0000287">
    <property type="term" value="F:magnesium ion binding"/>
    <property type="evidence" value="ECO:0007669"/>
    <property type="project" value="UniProtKB-UniRule"/>
</dbReference>
<evidence type="ECO:0000313" key="3">
    <source>
        <dbReference type="EMBL" id="SFA89835.1"/>
    </source>
</evidence>
<dbReference type="InterPro" id="IPR036424">
    <property type="entry name" value="UPP_synth-like_sf"/>
</dbReference>
<organism evidence="3 4">
    <name type="scientific">Clostridium frigidicarnis</name>
    <dbReference type="NCBI Taxonomy" id="84698"/>
    <lineage>
        <taxon>Bacteria</taxon>
        <taxon>Bacillati</taxon>
        <taxon>Bacillota</taxon>
        <taxon>Clostridia</taxon>
        <taxon>Eubacteriales</taxon>
        <taxon>Clostridiaceae</taxon>
        <taxon>Clostridium</taxon>
    </lineage>
</organism>
<feature type="binding site" evidence="2">
    <location>
        <position position="80"/>
    </location>
    <ligand>
        <name>substrate</name>
    </ligand>
</feature>
<evidence type="ECO:0000313" key="4">
    <source>
        <dbReference type="Proteomes" id="UP000198619"/>
    </source>
</evidence>
<dbReference type="OrthoDB" id="4191603at2"/>
<dbReference type="PROSITE" id="PS01066">
    <property type="entry name" value="UPP_SYNTHASE"/>
    <property type="match status" value="1"/>
</dbReference>
<dbReference type="STRING" id="84698.SAMN04488528_1005198"/>
<dbReference type="GO" id="GO:0008834">
    <property type="term" value="F:ditrans,polycis-undecaprenyl-diphosphate synthase [(2E,6E)-farnesyl-diphosphate specific] activity"/>
    <property type="evidence" value="ECO:0007669"/>
    <property type="project" value="TreeGrafter"/>
</dbReference>
<feature type="active site" evidence="2">
    <location>
        <position position="31"/>
    </location>
</feature>
<keyword evidence="2" id="KW-0460">Magnesium</keyword>
<dbReference type="HAMAP" id="MF_01139">
    <property type="entry name" value="ISPT"/>
    <property type="match status" value="1"/>
</dbReference>
<dbReference type="AlphaFoldDB" id="A0A1I0WM28"/>
<protein>
    <recommendedName>
        <fullName evidence="2">Isoprenyl transferase</fullName>
        <ecNumber evidence="2">2.5.1.-</ecNumber>
    </recommendedName>
</protein>
<keyword evidence="4" id="KW-1185">Reference proteome</keyword>
<feature type="binding site" evidence="2">
    <location>
        <begin position="205"/>
        <end position="207"/>
    </location>
    <ligand>
        <name>substrate</name>
    </ligand>
</feature>
<dbReference type="GO" id="GO:0005829">
    <property type="term" value="C:cytosol"/>
    <property type="evidence" value="ECO:0007669"/>
    <property type="project" value="TreeGrafter"/>
</dbReference>
<dbReference type="NCBIfam" id="NF011405">
    <property type="entry name" value="PRK14830.1"/>
    <property type="match status" value="1"/>
</dbReference>
<keyword evidence="2" id="KW-0479">Metal-binding</keyword>
<gene>
    <name evidence="3" type="ORF">SAMN04488528_1005198</name>
</gene>
<dbReference type="Proteomes" id="UP000198619">
    <property type="component" value="Unassembled WGS sequence"/>
</dbReference>
<dbReference type="PANTHER" id="PTHR10291">
    <property type="entry name" value="DEHYDRODOLICHYL DIPHOSPHATE SYNTHASE FAMILY MEMBER"/>
    <property type="match status" value="1"/>
</dbReference>
<feature type="binding site" evidence="2">
    <location>
        <begin position="76"/>
        <end position="78"/>
    </location>
    <ligand>
        <name>substrate</name>
    </ligand>
</feature>
<dbReference type="Gene3D" id="3.40.1180.10">
    <property type="entry name" value="Decaprenyl diphosphate synthase-like"/>
    <property type="match status" value="1"/>
</dbReference>
<dbReference type="InterPro" id="IPR018520">
    <property type="entry name" value="UPP_synth-like_CS"/>
</dbReference>
<dbReference type="RefSeq" id="WP_090039344.1">
    <property type="nucleotide sequence ID" value="NZ_FOKI01000005.1"/>
</dbReference>
<sequence length="252" mass="29358">MFFFNKKNKIQEDTINLDKKRIPKHIAIIMDGNGRWAKSKGLPRTMGHKAGVETIREIVKECNALGVKYLTLYAFSTENWKRPKDEIDALMNLLVTYLRQEFNELNKNNVVINNIGDITMLPKKCENELKDAYEKTKNNTGLILNLALNYGGRREIIDAINSALNEAKNNGVIKYSITEEDIEKHLYTKGMPDPDIIIRPSGEQRLSNFLLWQCAYSEFWYSDINWPDFKKKNLHKAIYDYQCRDRRFGGIK</sequence>